<dbReference type="Gene3D" id="3.30.70.270">
    <property type="match status" value="1"/>
</dbReference>
<dbReference type="InterPro" id="IPR029016">
    <property type="entry name" value="GAF-like_dom_sf"/>
</dbReference>
<gene>
    <name evidence="2" type="ORF">GGD46_000195</name>
</gene>
<dbReference type="InterPro" id="IPR029787">
    <property type="entry name" value="Nucleotide_cyclase"/>
</dbReference>
<reference evidence="2 3" key="1">
    <citation type="submission" date="2020-08" db="EMBL/GenBank/DDBJ databases">
        <title>Genomic Encyclopedia of Type Strains, Phase IV (KMG-V): Genome sequencing to study the core and pangenomes of soil and plant-associated prokaryotes.</title>
        <authorList>
            <person name="Whitman W."/>
        </authorList>
    </citation>
    <scope>NUCLEOTIDE SEQUENCE [LARGE SCALE GENOMIC DNA]</scope>
    <source>
        <strain evidence="2 3">SEMIA 4060</strain>
    </source>
</reference>
<dbReference type="FunFam" id="3.30.70.270:FF:000001">
    <property type="entry name" value="Diguanylate cyclase domain protein"/>
    <property type="match status" value="1"/>
</dbReference>
<dbReference type="SUPFAM" id="SSF55781">
    <property type="entry name" value="GAF domain-like"/>
    <property type="match status" value="1"/>
</dbReference>
<dbReference type="InterPro" id="IPR043128">
    <property type="entry name" value="Rev_trsase/Diguanyl_cyclase"/>
</dbReference>
<evidence type="ECO:0000259" key="1">
    <source>
        <dbReference type="PROSITE" id="PS50887"/>
    </source>
</evidence>
<protein>
    <submittedName>
        <fullName evidence="2">Diguanylate cyclase (GGDEF)-like protein</fullName>
    </submittedName>
</protein>
<dbReference type="Pfam" id="PF00990">
    <property type="entry name" value="GGDEF"/>
    <property type="match status" value="1"/>
</dbReference>
<evidence type="ECO:0000313" key="2">
    <source>
        <dbReference type="EMBL" id="MBB6482952.1"/>
    </source>
</evidence>
<dbReference type="InterPro" id="IPR003018">
    <property type="entry name" value="GAF"/>
</dbReference>
<proteinExistence type="predicted"/>
<sequence>MGQLVRVPANETQRLLAVRSLNAIHSSPTPELATLAELARSVFETPYAAINIIDEDWQRIAGQAGLKITECSRDMSICTRVVFDDGLLVIPDLVEDPELKTAPFVLDDPCFRFYAGAPVRLENGLPVGAFCILDQKARGFSEGEQRSLTQFAQIASALLRLQKNNLLMGIAENGLRTAAMTDPLTSFFNRSALEGIVDGALSAAISAGRSFGVLYLDMDGFKAINDRFGHNVGDEVLCEAASRIRSVIRADDIVVRMGGDEFAVFVPDLPEGSALISLSERLLAAFRAPFAVEGVSIFARLSIGAAIAPRDGTTRALLLRNVDAALYQAKAAGRDRVAVFGS</sequence>
<feature type="domain" description="GGDEF" evidence="1">
    <location>
        <begin position="209"/>
        <end position="342"/>
    </location>
</feature>
<dbReference type="Proteomes" id="UP000565576">
    <property type="component" value="Unassembled WGS sequence"/>
</dbReference>
<dbReference type="Pfam" id="PF01590">
    <property type="entry name" value="GAF"/>
    <property type="match status" value="1"/>
</dbReference>
<dbReference type="PANTHER" id="PTHR46663:SF4">
    <property type="entry name" value="DIGUANYLATE CYCLASE DGCT-RELATED"/>
    <property type="match status" value="1"/>
</dbReference>
<dbReference type="Gene3D" id="3.30.450.40">
    <property type="match status" value="1"/>
</dbReference>
<dbReference type="RefSeq" id="WP_184700920.1">
    <property type="nucleotide sequence ID" value="NZ_JACHBG010000001.1"/>
</dbReference>
<dbReference type="InterPro" id="IPR000160">
    <property type="entry name" value="GGDEF_dom"/>
</dbReference>
<dbReference type="GO" id="GO:0003824">
    <property type="term" value="F:catalytic activity"/>
    <property type="evidence" value="ECO:0007669"/>
    <property type="project" value="UniProtKB-ARBA"/>
</dbReference>
<dbReference type="EMBL" id="JACHBG010000001">
    <property type="protein sequence ID" value="MBB6482952.1"/>
    <property type="molecule type" value="Genomic_DNA"/>
</dbReference>
<dbReference type="SMART" id="SM00065">
    <property type="entry name" value="GAF"/>
    <property type="match status" value="1"/>
</dbReference>
<dbReference type="AlphaFoldDB" id="A0A7X0ILM3"/>
<dbReference type="PROSITE" id="PS50887">
    <property type="entry name" value="GGDEF"/>
    <property type="match status" value="1"/>
</dbReference>
<dbReference type="SMART" id="SM00267">
    <property type="entry name" value="GGDEF"/>
    <property type="match status" value="1"/>
</dbReference>
<dbReference type="PANTHER" id="PTHR46663">
    <property type="entry name" value="DIGUANYLATE CYCLASE DGCT-RELATED"/>
    <property type="match status" value="1"/>
</dbReference>
<dbReference type="CDD" id="cd01949">
    <property type="entry name" value="GGDEF"/>
    <property type="match status" value="1"/>
</dbReference>
<comment type="caution">
    <text evidence="2">The sequence shown here is derived from an EMBL/GenBank/DDBJ whole genome shotgun (WGS) entry which is preliminary data.</text>
</comment>
<dbReference type="NCBIfam" id="TIGR00254">
    <property type="entry name" value="GGDEF"/>
    <property type="match status" value="1"/>
</dbReference>
<accession>A0A7X0ILM3</accession>
<evidence type="ECO:0000313" key="3">
    <source>
        <dbReference type="Proteomes" id="UP000565576"/>
    </source>
</evidence>
<organism evidence="2 3">
    <name type="scientific">Rhizobium lusitanum</name>
    <dbReference type="NCBI Taxonomy" id="293958"/>
    <lineage>
        <taxon>Bacteria</taxon>
        <taxon>Pseudomonadati</taxon>
        <taxon>Pseudomonadota</taxon>
        <taxon>Alphaproteobacteria</taxon>
        <taxon>Hyphomicrobiales</taxon>
        <taxon>Rhizobiaceae</taxon>
        <taxon>Rhizobium/Agrobacterium group</taxon>
        <taxon>Rhizobium</taxon>
    </lineage>
</organism>
<dbReference type="InterPro" id="IPR052163">
    <property type="entry name" value="DGC-Regulatory_Protein"/>
</dbReference>
<dbReference type="SUPFAM" id="SSF55073">
    <property type="entry name" value="Nucleotide cyclase"/>
    <property type="match status" value="1"/>
</dbReference>
<name>A0A7X0ILM3_9HYPH</name>